<keyword evidence="6" id="KW-1185">Reference proteome</keyword>
<dbReference type="Proteomes" id="UP001623348">
    <property type="component" value="Unassembled WGS sequence"/>
</dbReference>
<name>A0ABC9X2Q4_GRUJA</name>
<dbReference type="InterPro" id="IPR045206">
    <property type="entry name" value="Maestro_heat-like_prot"/>
</dbReference>
<accession>A0ABC9X2Q4</accession>
<feature type="domain" description="Maestro/Maestro-like HEAT-repeats" evidence="4">
    <location>
        <begin position="947"/>
        <end position="1168"/>
    </location>
</feature>
<reference evidence="5 6" key="1">
    <citation type="submission" date="2024-06" db="EMBL/GenBank/DDBJ databases">
        <title>The draft genome of Grus japonensis, version 3.</title>
        <authorList>
            <person name="Nabeshima K."/>
            <person name="Suzuki S."/>
            <person name="Onuma M."/>
        </authorList>
    </citation>
    <scope>NUCLEOTIDE SEQUENCE [LARGE SCALE GENOMIC DNA]</scope>
    <source>
        <strain evidence="5 6">451A</strain>
    </source>
</reference>
<gene>
    <name evidence="5" type="ORF">GRJ2_001650700</name>
</gene>
<dbReference type="InterPro" id="IPR048465">
    <property type="entry name" value="Maestro-like_HEAT"/>
</dbReference>
<dbReference type="PANTHER" id="PTHR23120">
    <property type="entry name" value="MAESTRO-RELATED HEAT DOMAIN-CONTAINING"/>
    <property type="match status" value="1"/>
</dbReference>
<dbReference type="InterPro" id="IPR055406">
    <property type="entry name" value="HEAT_Maestro"/>
</dbReference>
<sequence>MARRAPSVPRLAWMGEKNEEKMTGAGAAPAWQPDEVQQVQPLQADLDWEPPEEEQEQANTCALSHSRAQVYWESLKPGEHEDSTLTAIKGMEASGFCDAEACAAMLDALVQRDASTLEQVPSIVRCIYRLLKSNTDVSAEHRLDKPLLELTHVHTHDVVVTLLHCAPECDRAAATMWRAMVSVNRTAEKVLPELLCVLEEWPLHTTSTSDGEIMDIFALAATKALWEILRLPRCPRRLKVRFPRVLLALLFQSFFSTEQMPEEVNTFWRQCQEEGCLPTNPNRFAVLTMKALFCRLGYENVMFEVERKRGWDTLLNTETQHYAMGLLAREMRHMSRNVRNWIACYLVKLLRRKETCWELPAMAFLVELVACPDINADSILQLIPRYLQSECRAMRRMVLRALIVMSRRSLMPKRMQFLLPRLIVLLQDADREVVGMTLSVLSNVVQNMDIPIASPIAQQLAEALRPHFENESSYVQLLSIRLFRNVMEFVSEVGKKPLKAHVQQSLLPLLYHLHDENQRVAEACQETMLQAATFLKKRKLTWLLKRQQTWAVGECLLTEPSSRADEYLLQSLLYLQSPQESTREAAVRFIGLAGRRMRYQEKELQIIYNDLDWEPPEEEQEQANTCALSHSRAQVYWESLKPGEHEDSTLTAIKGMEASGFCDAEACAAMLDALVQRDASTLEQVPSIVRCIYRLLKSNTDVSAEHRLDKPLLELTHMHTHDVVVTLLHCAPECDRAAATMWRAMVSVNRTAEKVLPELLCVLEEWPLHTTSTSDGEIMDIFALAATKALWEILRLPRCPRRLKVRFPRVLLALLFQSFFSTEQMPEEVNTFWRQCQEEGCLPTNPNRFAVLTMKALFCRLGYENVMFEVERKRGWDTLLNTETQHYAMGLLAREMRHMSRNVRNWIACYLVKLLRRKETCWELPAMAFLVELVACPDINADSILQLIPRYLQSECRAMRRMVLRALIVMSRRSLMPKRMRFLLPRLIVLLQDADREVVGMTLSVLSNVVQNMDIPIASPIAQQLAEALRPHFENESSYVQLLSIRLFRNVMEFVSEVGKKPLKAHVQQSLLPLLYHLHDENQRVAEACQETMLQAATFLKKRKLTWLLKRQQTWAVGECLLTEPSSRADEYLLQSLLYLQSPQESTREAAVRFIGLAGRRMRYQEKELQIIYNDLDWEPPEEEQEQANTCALSHSRAQVYWESLKPGEHEDSTLTAIKGMEASGFCDAEACAAMLDALVQRDASTLEQVPSIVRCIYRLLKSNTDVSAKHRLDKPLLELTHMHAHDVVVTLLHCAPVCDRAAATMWRAMVSVNRTAEKVLPELLCVLEEWPLHTTSTSDGEIMDIFALAATKALWEILQLPSHTVALMEYFPYLFLALLFQIFFSTEQMPEEVNTFWRQCQEEGCLPTNPNRFAVLTMKALFCRLGYENVMFEVERKRGWDILLNAETQHCAMGLLAREMRHMSRNVCNKITQYFLELLSGKETCWELPAMAFLVELVACPGIKADRILQLIPRYLQSECRAMRRMVLRALIIICKTPLMAKRMEYLLPRFIELLQDADGEVVRMTLSVLRMMLLAIDIPIASPIALQLAEALRPLFDKESSYVQLLSIRLFRNVMEFVSEVGKKPLEPHVQRSLLPLLYHLHDENQRVAEACQETMLQAATFLKKRKLIWLLKKKRTWAVGECLLTEPSSRADEYLLQSLLYLQSPQESTREAAVRFIGLAGRRMRYQEKELQIIYNDLDWEPPEEEQEQANTCALSHSRAQVYWESLKPGEHEDSTLTAIKGMEASGFCDAEACAAMLDALVQRDASTLEQVPSIVRCIYRLLKSNTDVSAKHRLDKPLLELTHMHAHDVVVTLLHCAPVCDRAAATMWRAMVSVNRTAEKVLPELLCVLEEWPLHTTSTSDGEIMDIFALAATKALWEILQLPSHTVALMEYFPYLFLALLFQIFFSTEQMPEEVNTFWRQCQEEGCLPTNPNRFAVLTMKALFCRLGYENVMFEVERKRGWDILLNAETQHCAMGLLAREMRHMSRNVCNKITQYFLELLSGKETCWELPAMAFLVELVACPGIKADRILQLIPRYLQSECRAMRRMVLRALIIICKTPLMAKRMEYLLPRFIELLQDADGEVVRMTLSVLRMMLLAIDIPIASPIALQLAEALRPLFDKESSYVQLLSIRLFRNVMEFVSEVGKKPLEPHVQRSLLPLLYHLHDENQRVAEACQETMLQAATFLKKRKLIWLLKKKRTWAVGECLLTEPSSRADEYLLQSLLYLQSPQESIREVAVRFIGLAGRRMRYQEKELQIIYNGGRSGSWGKAVPGGTYFVCRKQLQQDALMFAAFTRCQGDAASTAEKLIVR</sequence>
<evidence type="ECO:0000259" key="4">
    <source>
        <dbReference type="Pfam" id="PF23227"/>
    </source>
</evidence>
<dbReference type="Gene3D" id="1.25.10.10">
    <property type="entry name" value="Leucine-rich Repeat Variant"/>
    <property type="match status" value="4"/>
</dbReference>
<feature type="domain" description="Maestro/Maestro-like HEAT-repeats" evidence="4">
    <location>
        <begin position="382"/>
        <end position="603"/>
    </location>
</feature>
<feature type="region of interest" description="Disordered" evidence="2">
    <location>
        <begin position="1"/>
        <end position="30"/>
    </location>
</feature>
<dbReference type="SUPFAM" id="SSF48371">
    <property type="entry name" value="ARM repeat"/>
    <property type="match status" value="4"/>
</dbReference>
<feature type="domain" description="Maestro/Maestro-like HEAT-repeats" evidence="4">
    <location>
        <begin position="1512"/>
        <end position="1733"/>
    </location>
</feature>
<feature type="domain" description="Maestro-like HEAT-repeats" evidence="3">
    <location>
        <begin position="1188"/>
        <end position="1321"/>
    </location>
</feature>
<dbReference type="PANTHER" id="PTHR23120:SF42">
    <property type="entry name" value="MAESTRO HEAT-LIKE REPEAT FAMILY MEMBER 3"/>
    <property type="match status" value="1"/>
</dbReference>
<feature type="domain" description="Maestro-like HEAT-repeats" evidence="3">
    <location>
        <begin position="1753"/>
        <end position="1886"/>
    </location>
</feature>
<evidence type="ECO:0000256" key="2">
    <source>
        <dbReference type="SAM" id="MobiDB-lite"/>
    </source>
</evidence>
<dbReference type="InterPro" id="IPR011989">
    <property type="entry name" value="ARM-like"/>
</dbReference>
<evidence type="ECO:0000259" key="3">
    <source>
        <dbReference type="Pfam" id="PF21047"/>
    </source>
</evidence>
<organism evidence="5 6">
    <name type="scientific">Grus japonensis</name>
    <name type="common">Japanese crane</name>
    <name type="synonym">Red-crowned crane</name>
    <dbReference type="NCBI Taxonomy" id="30415"/>
    <lineage>
        <taxon>Eukaryota</taxon>
        <taxon>Metazoa</taxon>
        <taxon>Chordata</taxon>
        <taxon>Craniata</taxon>
        <taxon>Vertebrata</taxon>
        <taxon>Euteleostomi</taxon>
        <taxon>Archelosauria</taxon>
        <taxon>Archosauria</taxon>
        <taxon>Dinosauria</taxon>
        <taxon>Saurischia</taxon>
        <taxon>Theropoda</taxon>
        <taxon>Coelurosauria</taxon>
        <taxon>Aves</taxon>
        <taxon>Neognathae</taxon>
        <taxon>Neoaves</taxon>
        <taxon>Gruiformes</taxon>
        <taxon>Gruidae</taxon>
        <taxon>Grus</taxon>
    </lineage>
</organism>
<dbReference type="Pfam" id="PF23227">
    <property type="entry name" value="HEAT_MROH2B_C"/>
    <property type="match status" value="4"/>
</dbReference>
<dbReference type="Pfam" id="PF21047">
    <property type="entry name" value="HEAT_Maestro"/>
    <property type="match status" value="4"/>
</dbReference>
<feature type="domain" description="Maestro-like HEAT-repeats" evidence="3">
    <location>
        <begin position="623"/>
        <end position="756"/>
    </location>
</feature>
<evidence type="ECO:0000313" key="5">
    <source>
        <dbReference type="EMBL" id="GAB0191854.1"/>
    </source>
</evidence>
<dbReference type="InterPro" id="IPR016024">
    <property type="entry name" value="ARM-type_fold"/>
</dbReference>
<feature type="domain" description="Maestro/Maestro-like HEAT-repeats" evidence="4">
    <location>
        <begin position="2077"/>
        <end position="2296"/>
    </location>
</feature>
<protein>
    <submittedName>
        <fullName evidence="5">Maestro heat-like repeat family member 5</fullName>
    </submittedName>
</protein>
<evidence type="ECO:0000313" key="6">
    <source>
        <dbReference type="Proteomes" id="UP001623348"/>
    </source>
</evidence>
<keyword evidence="1" id="KW-0677">Repeat</keyword>
<comment type="caution">
    <text evidence="5">The sequence shown here is derived from an EMBL/GenBank/DDBJ whole genome shotgun (WGS) entry which is preliminary data.</text>
</comment>
<proteinExistence type="predicted"/>
<evidence type="ECO:0000256" key="1">
    <source>
        <dbReference type="ARBA" id="ARBA00022737"/>
    </source>
</evidence>
<dbReference type="EMBL" id="BAAFJT010000006">
    <property type="protein sequence ID" value="GAB0191854.1"/>
    <property type="molecule type" value="Genomic_DNA"/>
</dbReference>
<feature type="domain" description="Maestro-like HEAT-repeats" evidence="3">
    <location>
        <begin position="58"/>
        <end position="191"/>
    </location>
</feature>